<dbReference type="PANTHER" id="PTHR20923">
    <property type="entry name" value="BAT4 PROTEIN-RELATED"/>
    <property type="match status" value="1"/>
</dbReference>
<evidence type="ECO:0000259" key="1">
    <source>
        <dbReference type="PROSITE" id="PS50174"/>
    </source>
</evidence>
<proteinExistence type="predicted"/>
<gene>
    <name evidence="2" type="ORF">OHK93_005517</name>
</gene>
<dbReference type="InterPro" id="IPR000467">
    <property type="entry name" value="G_patch_dom"/>
</dbReference>
<dbReference type="GO" id="GO:0003676">
    <property type="term" value="F:nucleic acid binding"/>
    <property type="evidence" value="ECO:0007669"/>
    <property type="project" value="InterPro"/>
</dbReference>
<dbReference type="Proteomes" id="UP001161017">
    <property type="component" value="Unassembled WGS sequence"/>
</dbReference>
<feature type="domain" description="G-patch" evidence="1">
    <location>
        <begin position="129"/>
        <end position="177"/>
    </location>
</feature>
<accession>A0AA43QL30</accession>
<dbReference type="PROSITE" id="PS50174">
    <property type="entry name" value="G_PATCH"/>
    <property type="match status" value="1"/>
</dbReference>
<comment type="caution">
    <text evidence="2">The sequence shown here is derived from an EMBL/GenBank/DDBJ whole genome shotgun (WGS) entry which is preliminary data.</text>
</comment>
<name>A0AA43QL30_9LECA</name>
<dbReference type="PANTHER" id="PTHR20923:SF1">
    <property type="entry name" value="G PATCH DOMAIN AND ANKYRIN REPEAT-CONTAINING PROTEIN 1"/>
    <property type="match status" value="1"/>
</dbReference>
<evidence type="ECO:0000313" key="2">
    <source>
        <dbReference type="EMBL" id="MDI1486290.1"/>
    </source>
</evidence>
<reference evidence="2" key="1">
    <citation type="journal article" date="2023" name="Genome Biol. Evol.">
        <title>First Whole Genome Sequence and Flow Cytometry Genome Size Data for the Lichen-Forming Fungus Ramalina farinacea (Ascomycota).</title>
        <authorList>
            <person name="Llewellyn T."/>
            <person name="Mian S."/>
            <person name="Hill R."/>
            <person name="Leitch I.J."/>
            <person name="Gaya E."/>
        </authorList>
    </citation>
    <scope>NUCLEOTIDE SEQUENCE</scope>
    <source>
        <strain evidence="2">LIQ254RAFAR</strain>
    </source>
</reference>
<protein>
    <recommendedName>
        <fullName evidence="1">G-patch domain-containing protein</fullName>
    </recommendedName>
</protein>
<dbReference type="EMBL" id="JAPUFD010000003">
    <property type="protein sequence ID" value="MDI1486290.1"/>
    <property type="molecule type" value="Genomic_DNA"/>
</dbReference>
<dbReference type="Pfam" id="PF01585">
    <property type="entry name" value="G-patch"/>
    <property type="match status" value="1"/>
</dbReference>
<keyword evidence="3" id="KW-1185">Reference proteome</keyword>
<dbReference type="AlphaFoldDB" id="A0AA43QL30"/>
<evidence type="ECO:0000313" key="3">
    <source>
        <dbReference type="Proteomes" id="UP001161017"/>
    </source>
</evidence>
<organism evidence="2 3">
    <name type="scientific">Ramalina farinacea</name>
    <dbReference type="NCBI Taxonomy" id="258253"/>
    <lineage>
        <taxon>Eukaryota</taxon>
        <taxon>Fungi</taxon>
        <taxon>Dikarya</taxon>
        <taxon>Ascomycota</taxon>
        <taxon>Pezizomycotina</taxon>
        <taxon>Lecanoromycetes</taxon>
        <taxon>OSLEUM clade</taxon>
        <taxon>Lecanoromycetidae</taxon>
        <taxon>Lecanorales</taxon>
        <taxon>Lecanorineae</taxon>
        <taxon>Ramalinaceae</taxon>
        <taxon>Ramalina</taxon>
    </lineage>
</organism>
<sequence>MDDFPDGEQKIFGAAGTKRKRIDFVPAAFPSAEVNAAPDRLRSVGDQYLSIVLQDNTATSPAEIIRHNRDPSSKEDICSEEDTVCGICKLPLKPTADEAATVTSPATHDLSLAHQVCVEHSYPPSHLDRRRHGLKYLSSYGWDPDARVGLGVSGDGIRAPIKAKAKNDTVGLGLKIPQAKKAVARVEMLDAGKVRKKDKEDKKRRDKLQEMFYQTEDIEKYLGGA</sequence>
<dbReference type="SMART" id="SM00443">
    <property type="entry name" value="G_patch"/>
    <property type="match status" value="1"/>
</dbReference>
<dbReference type="InterPro" id="IPR039146">
    <property type="entry name" value="GPANK1"/>
</dbReference>